<dbReference type="Gene3D" id="3.10.20.860">
    <property type="match status" value="1"/>
</dbReference>
<protein>
    <submittedName>
        <fullName evidence="1">YgiT-type zinc finger domain-containing protein</fullName>
    </submittedName>
</protein>
<dbReference type="CDD" id="cd12870">
    <property type="entry name" value="MqsA"/>
    <property type="match status" value="1"/>
</dbReference>
<dbReference type="AlphaFoldDB" id="A0A1W1VA55"/>
<dbReference type="OrthoDB" id="9812340at2"/>
<keyword evidence="2" id="KW-1185">Reference proteome</keyword>
<dbReference type="NCBIfam" id="TIGR03831">
    <property type="entry name" value="YgiT_finger"/>
    <property type="match status" value="1"/>
</dbReference>
<gene>
    <name evidence="1" type="ORF">SAMN00808754_0266</name>
</gene>
<dbReference type="InterPro" id="IPR022453">
    <property type="entry name" value="Znf_MqsA-type"/>
</dbReference>
<proteinExistence type="predicted"/>
<dbReference type="EMBL" id="LT838272">
    <property type="protein sequence ID" value="SMB90238.1"/>
    <property type="molecule type" value="Genomic_DNA"/>
</dbReference>
<dbReference type="Proteomes" id="UP000192569">
    <property type="component" value="Chromosome I"/>
</dbReference>
<sequence length="85" mass="9479">MSECLACGGLTVLEKVNVERWWKGRLVIIEGVPAHVCQQCGERYFDSEVALKMDRIVRAAAVPGEKFIQVPVRPFGNIHAPQDSQ</sequence>
<dbReference type="RefSeq" id="WP_084663297.1">
    <property type="nucleotide sequence ID" value="NZ_LT838272.1"/>
</dbReference>
<organism evidence="1 2">
    <name type="scientific">Thermanaeromonas toyohensis ToBE</name>
    <dbReference type="NCBI Taxonomy" id="698762"/>
    <lineage>
        <taxon>Bacteria</taxon>
        <taxon>Bacillati</taxon>
        <taxon>Bacillota</taxon>
        <taxon>Clostridia</taxon>
        <taxon>Neomoorellales</taxon>
        <taxon>Neomoorellaceae</taxon>
        <taxon>Thermanaeromonas</taxon>
    </lineage>
</organism>
<reference evidence="1 2" key="1">
    <citation type="submission" date="2017-04" db="EMBL/GenBank/DDBJ databases">
        <authorList>
            <person name="Afonso C.L."/>
            <person name="Miller P.J."/>
            <person name="Scott M.A."/>
            <person name="Spackman E."/>
            <person name="Goraichik I."/>
            <person name="Dimitrov K.M."/>
            <person name="Suarez D.L."/>
            <person name="Swayne D.E."/>
        </authorList>
    </citation>
    <scope>NUCLEOTIDE SEQUENCE [LARGE SCALE GENOMIC DNA]</scope>
    <source>
        <strain evidence="1 2">ToBE</strain>
    </source>
</reference>
<name>A0A1W1VA55_9FIRM</name>
<evidence type="ECO:0000313" key="1">
    <source>
        <dbReference type="EMBL" id="SMB90238.1"/>
    </source>
</evidence>
<accession>A0A1W1VA55</accession>
<evidence type="ECO:0000313" key="2">
    <source>
        <dbReference type="Proteomes" id="UP000192569"/>
    </source>
</evidence>